<name>A0A1H4H9Y1_9GAMM</name>
<accession>A0A1H4H9Y1</accession>
<proteinExistence type="predicted"/>
<dbReference type="EMBL" id="FNRJ01000035">
    <property type="protein sequence ID" value="SEB18609.1"/>
    <property type="molecule type" value="Genomic_DNA"/>
</dbReference>
<dbReference type="AlphaFoldDB" id="A0A1H4H9Y1"/>
<organism evidence="2 3">
    <name type="scientific">Marinobacterium iners DSM 11526</name>
    <dbReference type="NCBI Taxonomy" id="1122198"/>
    <lineage>
        <taxon>Bacteria</taxon>
        <taxon>Pseudomonadati</taxon>
        <taxon>Pseudomonadota</taxon>
        <taxon>Gammaproteobacteria</taxon>
        <taxon>Oceanospirillales</taxon>
        <taxon>Oceanospirillaceae</taxon>
        <taxon>Marinobacterium</taxon>
    </lineage>
</organism>
<keyword evidence="1" id="KW-0175">Coiled coil</keyword>
<sequence>MDISTTLAAISTAKEFAALVIGRKIDSAVTDKAIELQNSIIALQSGLLEMQSQIQTLKNKNDELENKLSVVRNWEIEENENELFSPADGVYVMAPKVDSRLVWYCTNCWKNKEKSILQRIAQDYGGTTYECSACNSKIYDHSDYASIGV</sequence>
<evidence type="ECO:0000313" key="3">
    <source>
        <dbReference type="Proteomes" id="UP000242469"/>
    </source>
</evidence>
<keyword evidence="3" id="KW-1185">Reference proteome</keyword>
<reference evidence="3" key="1">
    <citation type="submission" date="2016-10" db="EMBL/GenBank/DDBJ databases">
        <authorList>
            <person name="Varghese N."/>
            <person name="Submissions S."/>
        </authorList>
    </citation>
    <scope>NUCLEOTIDE SEQUENCE [LARGE SCALE GENOMIC DNA]</scope>
    <source>
        <strain evidence="3">DSM 11526</strain>
    </source>
</reference>
<gene>
    <name evidence="2" type="ORF">SAMN02745729_13512</name>
</gene>
<evidence type="ECO:0000313" key="2">
    <source>
        <dbReference type="EMBL" id="SEB18609.1"/>
    </source>
</evidence>
<feature type="coiled-coil region" evidence="1">
    <location>
        <begin position="47"/>
        <end position="77"/>
    </location>
</feature>
<evidence type="ECO:0000256" key="1">
    <source>
        <dbReference type="SAM" id="Coils"/>
    </source>
</evidence>
<protein>
    <submittedName>
        <fullName evidence="2">Uncharacterized protein</fullName>
    </submittedName>
</protein>
<dbReference type="Proteomes" id="UP000242469">
    <property type="component" value="Unassembled WGS sequence"/>
</dbReference>
<dbReference type="STRING" id="1122198.SAMN02745729_13512"/>